<organism evidence="4 5">
    <name type="scientific">Actinomarinicola tropica</name>
    <dbReference type="NCBI Taxonomy" id="2789776"/>
    <lineage>
        <taxon>Bacteria</taxon>
        <taxon>Bacillati</taxon>
        <taxon>Actinomycetota</taxon>
        <taxon>Acidimicrobiia</taxon>
        <taxon>Acidimicrobiales</taxon>
        <taxon>Iamiaceae</taxon>
        <taxon>Actinomarinicola</taxon>
    </lineage>
</organism>
<dbReference type="EMBL" id="CP045851">
    <property type="protein sequence ID" value="QGG93633.1"/>
    <property type="molecule type" value="Genomic_DNA"/>
</dbReference>
<dbReference type="InterPro" id="IPR018247">
    <property type="entry name" value="EF_Hand_1_Ca_BS"/>
</dbReference>
<dbReference type="Gene3D" id="2.60.200.20">
    <property type="match status" value="1"/>
</dbReference>
<reference evidence="4 5" key="1">
    <citation type="submission" date="2019-11" db="EMBL/GenBank/DDBJ databases">
        <authorList>
            <person name="He Y."/>
        </authorList>
    </citation>
    <scope>NUCLEOTIDE SEQUENCE [LARGE SCALE GENOMIC DNA]</scope>
    <source>
        <strain evidence="4 5">SCSIO 58843</strain>
    </source>
</reference>
<dbReference type="PROSITE" id="PS50006">
    <property type="entry name" value="FHA_DOMAIN"/>
    <property type="match status" value="1"/>
</dbReference>
<keyword evidence="5" id="KW-1185">Reference proteome</keyword>
<feature type="domain" description="FHA" evidence="3">
    <location>
        <begin position="382"/>
        <end position="437"/>
    </location>
</feature>
<evidence type="ECO:0000313" key="5">
    <source>
        <dbReference type="Proteomes" id="UP000334019"/>
    </source>
</evidence>
<keyword evidence="1" id="KW-0597">Phosphoprotein</keyword>
<feature type="compositionally biased region" description="Basic and acidic residues" evidence="2">
    <location>
        <begin position="152"/>
        <end position="168"/>
    </location>
</feature>
<feature type="region of interest" description="Disordered" evidence="2">
    <location>
        <begin position="124"/>
        <end position="292"/>
    </location>
</feature>
<dbReference type="PROSITE" id="PS00018">
    <property type="entry name" value="EF_HAND_1"/>
    <property type="match status" value="1"/>
</dbReference>
<dbReference type="KEGG" id="atq:GH723_00070"/>
<sequence length="476" mass="48877">MSIRLHTWSVGHVLVCVPADEPPSRLDALRALLLDDPSVDGVLDLLTSEGLAATPSFVCAASAPDGVRVVIRGRLEVVAHGRDGSSVTLSAGRSSTWNDDVVADIVGLSIDHGDGSRFEWLHVEAPDRDPSPGDPSPGGAAPVAAAEDDHAELDPDDSHTLGEQEFRQLVETSPPPAEPPAPAPPPAPPPPPPAEPPTPAEPPAPASADATPPPPPPGGIDFSGLLERTGHGQAPPAPTAPPPPPPGPAASPPPPTPPPPPDAPPPPAAPPPPVAPPPPAEPAPGTGLGEHDGRTITIADLRQMQDAPATAPSPDAPPAAAARTGEIRAVRCPRGHAGPPTSITCRTCGLPIEDTTVVAVPRPVVARLVFDSGLIVDVDRPQLIGRRPTAPPDVAEIPNLVTVPSPDSDISRVHTAVRLEGWDVLVEDVGSTNGTEVRLPGQEATRLREHEPVLVVPGTEVTIAGVVRFRIDGPER</sequence>
<evidence type="ECO:0000256" key="2">
    <source>
        <dbReference type="SAM" id="MobiDB-lite"/>
    </source>
</evidence>
<proteinExistence type="predicted"/>
<evidence type="ECO:0000313" key="4">
    <source>
        <dbReference type="EMBL" id="QGG93633.1"/>
    </source>
</evidence>
<feature type="compositionally biased region" description="Pro residues" evidence="2">
    <location>
        <begin position="235"/>
        <end position="282"/>
    </location>
</feature>
<dbReference type="SUPFAM" id="SSF49879">
    <property type="entry name" value="SMAD/FHA domain"/>
    <property type="match status" value="1"/>
</dbReference>
<dbReference type="Pfam" id="PF00498">
    <property type="entry name" value="FHA"/>
    <property type="match status" value="1"/>
</dbReference>
<dbReference type="InterPro" id="IPR008984">
    <property type="entry name" value="SMAD_FHA_dom_sf"/>
</dbReference>
<feature type="compositionally biased region" description="Pro residues" evidence="2">
    <location>
        <begin position="173"/>
        <end position="218"/>
    </location>
</feature>
<dbReference type="AlphaFoldDB" id="A0A5Q2RD94"/>
<gene>
    <name evidence="4" type="ORF">GH723_00070</name>
</gene>
<dbReference type="PRINTS" id="PR01217">
    <property type="entry name" value="PRICHEXTENSN"/>
</dbReference>
<name>A0A5Q2RD94_9ACTN</name>
<dbReference type="InterPro" id="IPR000253">
    <property type="entry name" value="FHA_dom"/>
</dbReference>
<evidence type="ECO:0000259" key="3">
    <source>
        <dbReference type="PROSITE" id="PS50006"/>
    </source>
</evidence>
<accession>A0A5Q2RD94</accession>
<dbReference type="Proteomes" id="UP000334019">
    <property type="component" value="Chromosome"/>
</dbReference>
<protein>
    <submittedName>
        <fullName evidence="4">FHA domain-containing protein</fullName>
    </submittedName>
</protein>
<evidence type="ECO:0000256" key="1">
    <source>
        <dbReference type="ARBA" id="ARBA00022553"/>
    </source>
</evidence>
<dbReference type="RefSeq" id="WP_153757740.1">
    <property type="nucleotide sequence ID" value="NZ_CP045851.1"/>
</dbReference>